<dbReference type="EMBL" id="RBZY01000003">
    <property type="protein sequence ID" value="RWR22867.1"/>
    <property type="molecule type" value="Genomic_DNA"/>
</dbReference>
<evidence type="ECO:0000259" key="1">
    <source>
        <dbReference type="PROSITE" id="PS50164"/>
    </source>
</evidence>
<dbReference type="Gene3D" id="3.40.1440.10">
    <property type="entry name" value="GIY-YIG endonuclease"/>
    <property type="match status" value="1"/>
</dbReference>
<accession>A0A443JQT2</accession>
<dbReference type="InterPro" id="IPR049311">
    <property type="entry name" value="GIY_YIG_cat"/>
</dbReference>
<dbReference type="PROSITE" id="PS50164">
    <property type="entry name" value="GIY_YIG"/>
    <property type="match status" value="1"/>
</dbReference>
<sequence>MSELARSDVPEQPGVYLWRHTRSVQYVGKATSLRSRLWGSHLGRGTNLSGSSLRRNVCELLFGIPPAVTAKPAPQLVTPAQAAAIAAWLCECELSWFECETIAAAASLEDRLRRAWLPPLNRI</sequence>
<dbReference type="InterPro" id="IPR000305">
    <property type="entry name" value="GIY-YIG_endonuc"/>
</dbReference>
<evidence type="ECO:0000313" key="2">
    <source>
        <dbReference type="EMBL" id="RWR22867.1"/>
    </source>
</evidence>
<comment type="caution">
    <text evidence="2">The sequence shown here is derived from an EMBL/GenBank/DDBJ whole genome shotgun (WGS) entry which is preliminary data.</text>
</comment>
<dbReference type="OrthoDB" id="5190670at2"/>
<organism evidence="2 3">
    <name type="scientific">Microbacterium enclense</name>
    <dbReference type="NCBI Taxonomy" id="993073"/>
    <lineage>
        <taxon>Bacteria</taxon>
        <taxon>Bacillati</taxon>
        <taxon>Actinomycetota</taxon>
        <taxon>Actinomycetes</taxon>
        <taxon>Micrococcales</taxon>
        <taxon>Microbacteriaceae</taxon>
        <taxon>Microbacterium</taxon>
    </lineage>
</organism>
<protein>
    <recommendedName>
        <fullName evidence="1">GIY-YIG domain-containing protein</fullName>
    </recommendedName>
</protein>
<dbReference type="Proteomes" id="UP000285970">
    <property type="component" value="Unassembled WGS sequence"/>
</dbReference>
<evidence type="ECO:0000313" key="3">
    <source>
        <dbReference type="Proteomes" id="UP000285970"/>
    </source>
</evidence>
<proteinExistence type="predicted"/>
<dbReference type="SUPFAM" id="SSF82771">
    <property type="entry name" value="GIY-YIG endonuclease"/>
    <property type="match status" value="1"/>
</dbReference>
<dbReference type="AlphaFoldDB" id="A0A443JQT2"/>
<name>A0A443JQT2_9MICO</name>
<gene>
    <name evidence="2" type="ORF">D8Y23_01405</name>
</gene>
<dbReference type="Pfam" id="PF20815">
    <property type="entry name" value="GIY_YIG_2"/>
    <property type="match status" value="1"/>
</dbReference>
<dbReference type="InterPro" id="IPR035901">
    <property type="entry name" value="GIY-YIG_endonuc_sf"/>
</dbReference>
<reference evidence="2 3" key="1">
    <citation type="journal article" date="2018" name="Front. Microbiol.">
        <title>Novel Insights Into Bacterial Dimethylsulfoniopropionate Catabolism in the East China Sea.</title>
        <authorList>
            <person name="Liu J."/>
            <person name="Liu J."/>
            <person name="Zhang S.H."/>
            <person name="Liang J."/>
            <person name="Lin H."/>
            <person name="Song D."/>
            <person name="Yang G.P."/>
            <person name="Todd J.D."/>
            <person name="Zhang X.H."/>
        </authorList>
    </citation>
    <scope>NUCLEOTIDE SEQUENCE [LARGE SCALE GENOMIC DNA]</scope>
    <source>
        <strain evidence="2 3">ZYFD042</strain>
    </source>
</reference>
<feature type="domain" description="GIY-YIG" evidence="1">
    <location>
        <begin position="11"/>
        <end position="122"/>
    </location>
</feature>